<feature type="region of interest" description="Disordered" evidence="4">
    <location>
        <begin position="1"/>
        <end position="21"/>
    </location>
</feature>
<evidence type="ECO:0000256" key="1">
    <source>
        <dbReference type="ARBA" id="ARBA00010992"/>
    </source>
</evidence>
<dbReference type="GO" id="GO:0016020">
    <property type="term" value="C:membrane"/>
    <property type="evidence" value="ECO:0007669"/>
    <property type="project" value="TreeGrafter"/>
</dbReference>
<keyword evidence="2" id="KW-0762">Sugar transport</keyword>
<sequence>MAIENGCQENTETEDLENPLLTEHENIDESEKGAEKGSIGMVLLSTAVTTCGSFEFGSCVGYSAPTQPAIREDLHLSLAEYSVFGSIVAIGAMVGAITSGKISTRLAENGYTPLLVVVHGGELENDAGELRVDGNARVTID</sequence>
<dbReference type="PANTHER" id="PTHR48021">
    <property type="match status" value="1"/>
</dbReference>
<comment type="similarity">
    <text evidence="1">Belongs to the major facilitator superfamily. Sugar transporter (TC 2.A.1.1) family.</text>
</comment>
<dbReference type="AlphaFoldDB" id="A0A834HDG1"/>
<comment type="caution">
    <text evidence="5">The sequence shown here is derived from an EMBL/GenBank/DDBJ whole genome shotgun (WGS) entry which is preliminary data.</text>
</comment>
<dbReference type="Gene3D" id="1.20.1250.20">
    <property type="entry name" value="MFS general substrate transporter like domains"/>
    <property type="match status" value="1"/>
</dbReference>
<proteinExistence type="inferred from homology"/>
<organism evidence="5 6">
    <name type="scientific">Rhododendron simsii</name>
    <name type="common">Sims's rhododendron</name>
    <dbReference type="NCBI Taxonomy" id="118357"/>
    <lineage>
        <taxon>Eukaryota</taxon>
        <taxon>Viridiplantae</taxon>
        <taxon>Streptophyta</taxon>
        <taxon>Embryophyta</taxon>
        <taxon>Tracheophyta</taxon>
        <taxon>Spermatophyta</taxon>
        <taxon>Magnoliopsida</taxon>
        <taxon>eudicotyledons</taxon>
        <taxon>Gunneridae</taxon>
        <taxon>Pentapetalae</taxon>
        <taxon>asterids</taxon>
        <taxon>Ericales</taxon>
        <taxon>Ericaceae</taxon>
        <taxon>Ericoideae</taxon>
        <taxon>Rhodoreae</taxon>
        <taxon>Rhododendron</taxon>
    </lineage>
</organism>
<evidence type="ECO:0000313" key="5">
    <source>
        <dbReference type="EMBL" id="KAF7150171.1"/>
    </source>
</evidence>
<name>A0A834HDG1_RHOSS</name>
<dbReference type="GO" id="GO:0022857">
    <property type="term" value="F:transmembrane transporter activity"/>
    <property type="evidence" value="ECO:0007669"/>
    <property type="project" value="TreeGrafter"/>
</dbReference>
<comment type="similarity">
    <text evidence="3">Belongs to the major facilitator superfamily. Phosphate:H(+) symporter (TC 2.A.1.9) family.</text>
</comment>
<keyword evidence="6" id="KW-1185">Reference proteome</keyword>
<dbReference type="InterPro" id="IPR050549">
    <property type="entry name" value="MFS_Trehalose_Transporter"/>
</dbReference>
<dbReference type="OrthoDB" id="1929005at2759"/>
<accession>A0A834HDG1</accession>
<evidence type="ECO:0000313" key="6">
    <source>
        <dbReference type="Proteomes" id="UP000626092"/>
    </source>
</evidence>
<gene>
    <name evidence="5" type="ORF">RHSIM_Rhsim02G0015400</name>
</gene>
<reference evidence="5" key="1">
    <citation type="submission" date="2019-11" db="EMBL/GenBank/DDBJ databases">
        <authorList>
            <person name="Liu Y."/>
            <person name="Hou J."/>
            <person name="Li T.-Q."/>
            <person name="Guan C.-H."/>
            <person name="Wu X."/>
            <person name="Wu H.-Z."/>
            <person name="Ling F."/>
            <person name="Zhang R."/>
            <person name="Shi X.-G."/>
            <person name="Ren J.-P."/>
            <person name="Chen E.-F."/>
            <person name="Sun J.-M."/>
        </authorList>
    </citation>
    <scope>NUCLEOTIDE SEQUENCE</scope>
    <source>
        <strain evidence="5">Adult_tree_wgs_1</strain>
        <tissue evidence="5">Leaves</tissue>
    </source>
</reference>
<evidence type="ECO:0000256" key="4">
    <source>
        <dbReference type="SAM" id="MobiDB-lite"/>
    </source>
</evidence>
<evidence type="ECO:0000256" key="2">
    <source>
        <dbReference type="ARBA" id="ARBA00022597"/>
    </source>
</evidence>
<keyword evidence="2" id="KW-0813">Transport</keyword>
<protein>
    <submittedName>
        <fullName evidence="5">Uncharacterized protein</fullName>
    </submittedName>
</protein>
<dbReference type="InterPro" id="IPR036259">
    <property type="entry name" value="MFS_trans_sf"/>
</dbReference>
<evidence type="ECO:0000256" key="3">
    <source>
        <dbReference type="ARBA" id="ARBA00044504"/>
    </source>
</evidence>
<dbReference type="Proteomes" id="UP000626092">
    <property type="component" value="Unassembled WGS sequence"/>
</dbReference>
<dbReference type="SUPFAM" id="SSF103473">
    <property type="entry name" value="MFS general substrate transporter"/>
    <property type="match status" value="1"/>
</dbReference>
<dbReference type="EMBL" id="WJXA01000002">
    <property type="protein sequence ID" value="KAF7150171.1"/>
    <property type="molecule type" value="Genomic_DNA"/>
</dbReference>
<dbReference type="PANTHER" id="PTHR48021:SF37">
    <property type="entry name" value="SUGAR TRANSPORTER ERD6-LIKE 16"/>
    <property type="match status" value="1"/>
</dbReference>